<dbReference type="InterPro" id="IPR029787">
    <property type="entry name" value="Nucleotide_cyclase"/>
</dbReference>
<dbReference type="RefSeq" id="WP_184217887.1">
    <property type="nucleotide sequence ID" value="NZ_JACHIP010000004.1"/>
</dbReference>
<feature type="transmembrane region" description="Helical" evidence="3">
    <location>
        <begin position="96"/>
        <end position="115"/>
    </location>
</feature>
<dbReference type="Pfam" id="PF00990">
    <property type="entry name" value="GGDEF"/>
    <property type="match status" value="1"/>
</dbReference>
<dbReference type="PANTHER" id="PTHR45138:SF9">
    <property type="entry name" value="DIGUANYLATE CYCLASE DGCM-RELATED"/>
    <property type="match status" value="1"/>
</dbReference>
<keyword evidence="3" id="KW-0472">Membrane</keyword>
<feature type="transmembrane region" description="Helical" evidence="3">
    <location>
        <begin position="12"/>
        <end position="30"/>
    </location>
</feature>
<evidence type="ECO:0000313" key="6">
    <source>
        <dbReference type="Proteomes" id="UP000540989"/>
    </source>
</evidence>
<feature type="domain" description="GGDEF" evidence="4">
    <location>
        <begin position="260"/>
        <end position="390"/>
    </location>
</feature>
<dbReference type="EC" id="2.7.7.65" evidence="1"/>
<keyword evidence="3" id="KW-1133">Transmembrane helix</keyword>
<keyword evidence="3" id="KW-0812">Transmembrane</keyword>
<dbReference type="PROSITE" id="PS50887">
    <property type="entry name" value="GGDEF"/>
    <property type="match status" value="1"/>
</dbReference>
<dbReference type="PANTHER" id="PTHR45138">
    <property type="entry name" value="REGULATORY COMPONENTS OF SENSORY TRANSDUCTION SYSTEM"/>
    <property type="match status" value="1"/>
</dbReference>
<sequence length="414" mass="45148">MHILSWLDPRTLLASQLPLAAAFALVLLAIRRTYPNPRGSNAHAYGFLLWVPATMLLLGQGGLRPFASVVIPSLIYICAYIMMYRGTISFFESKGALSLVYDAAAVTAAVVLYFTAVYDLAVPRLVAMAAFVSLIRGMMAVEFYRRSNRSFLLQVLAGVLCFSALVPLCFAVGVTWPVILMQDGADQIASVHMALETLSALGDLAFLCSSGLFAVLMFLAEVAQAIKQQGQLDPVTGTLNRYGIEDALDSEVARSSRTHSPVSVMLIEVDHFKSIADTHGAARSVEALKTVVKTVSSILRFYDKCGRVAEDRFFLLLPENAAEHAMVIAGRFREALKSPSLPHDQPAITLSIGVTQCAFKEPAGEVFARAELALLEARRQGRNGAYLKLPNHEDVVIPHPDRIANRSRVAKLIR</sequence>
<feature type="transmembrane region" description="Helical" evidence="3">
    <location>
        <begin position="66"/>
        <end position="84"/>
    </location>
</feature>
<comment type="caution">
    <text evidence="5">The sequence shown here is derived from an EMBL/GenBank/DDBJ whole genome shotgun (WGS) entry which is preliminary data.</text>
</comment>
<feature type="transmembrane region" description="Helical" evidence="3">
    <location>
        <begin position="199"/>
        <end position="220"/>
    </location>
</feature>
<dbReference type="EMBL" id="JACHIP010000004">
    <property type="protein sequence ID" value="MBB5058316.1"/>
    <property type="molecule type" value="Genomic_DNA"/>
</dbReference>
<dbReference type="SUPFAM" id="SSF55073">
    <property type="entry name" value="Nucleotide cyclase"/>
    <property type="match status" value="1"/>
</dbReference>
<comment type="catalytic activity">
    <reaction evidence="2">
        <text>2 GTP = 3',3'-c-di-GMP + 2 diphosphate</text>
        <dbReference type="Rhea" id="RHEA:24898"/>
        <dbReference type="ChEBI" id="CHEBI:33019"/>
        <dbReference type="ChEBI" id="CHEBI:37565"/>
        <dbReference type="ChEBI" id="CHEBI:58805"/>
        <dbReference type="EC" id="2.7.7.65"/>
    </reaction>
</comment>
<evidence type="ECO:0000256" key="2">
    <source>
        <dbReference type="ARBA" id="ARBA00034247"/>
    </source>
</evidence>
<dbReference type="InterPro" id="IPR050469">
    <property type="entry name" value="Diguanylate_Cyclase"/>
</dbReference>
<evidence type="ECO:0000256" key="3">
    <source>
        <dbReference type="SAM" id="Phobius"/>
    </source>
</evidence>
<evidence type="ECO:0000256" key="1">
    <source>
        <dbReference type="ARBA" id="ARBA00012528"/>
    </source>
</evidence>
<dbReference type="GO" id="GO:0052621">
    <property type="term" value="F:diguanylate cyclase activity"/>
    <property type="evidence" value="ECO:0007669"/>
    <property type="project" value="UniProtKB-EC"/>
</dbReference>
<reference evidence="5 6" key="1">
    <citation type="submission" date="2020-08" db="EMBL/GenBank/DDBJ databases">
        <title>Genomic Encyclopedia of Type Strains, Phase IV (KMG-V): Genome sequencing to study the core and pangenomes of soil and plant-associated prokaryotes.</title>
        <authorList>
            <person name="Whitman W."/>
        </authorList>
    </citation>
    <scope>NUCLEOTIDE SEQUENCE [LARGE SCALE GENOMIC DNA]</scope>
    <source>
        <strain evidence="5 6">M8UP14</strain>
    </source>
</reference>
<dbReference type="InterPro" id="IPR000160">
    <property type="entry name" value="GGDEF_dom"/>
</dbReference>
<organism evidence="5 6">
    <name type="scientific">Granulicella aggregans</name>
    <dbReference type="NCBI Taxonomy" id="474949"/>
    <lineage>
        <taxon>Bacteria</taxon>
        <taxon>Pseudomonadati</taxon>
        <taxon>Acidobacteriota</taxon>
        <taxon>Terriglobia</taxon>
        <taxon>Terriglobales</taxon>
        <taxon>Acidobacteriaceae</taxon>
        <taxon>Granulicella</taxon>
    </lineage>
</organism>
<gene>
    <name evidence="5" type="ORF">HDF16_003030</name>
</gene>
<feature type="transmembrane region" description="Helical" evidence="3">
    <location>
        <begin position="42"/>
        <end position="60"/>
    </location>
</feature>
<dbReference type="NCBIfam" id="TIGR00254">
    <property type="entry name" value="GGDEF"/>
    <property type="match status" value="1"/>
</dbReference>
<name>A0A7W7ZFD1_9BACT</name>
<dbReference type="Proteomes" id="UP000540989">
    <property type="component" value="Unassembled WGS sequence"/>
</dbReference>
<accession>A0A7W7ZFD1</accession>
<protein>
    <recommendedName>
        <fullName evidence="1">diguanylate cyclase</fullName>
        <ecNumber evidence="1">2.7.7.65</ecNumber>
    </recommendedName>
</protein>
<feature type="transmembrane region" description="Helical" evidence="3">
    <location>
        <begin position="121"/>
        <end position="139"/>
    </location>
</feature>
<proteinExistence type="predicted"/>
<feature type="transmembrane region" description="Helical" evidence="3">
    <location>
        <begin position="151"/>
        <end position="179"/>
    </location>
</feature>
<evidence type="ECO:0000259" key="4">
    <source>
        <dbReference type="PROSITE" id="PS50887"/>
    </source>
</evidence>
<dbReference type="SMART" id="SM00267">
    <property type="entry name" value="GGDEF"/>
    <property type="match status" value="1"/>
</dbReference>
<dbReference type="CDD" id="cd01949">
    <property type="entry name" value="GGDEF"/>
    <property type="match status" value="1"/>
</dbReference>
<keyword evidence="6" id="KW-1185">Reference proteome</keyword>
<dbReference type="Gene3D" id="3.30.70.270">
    <property type="match status" value="1"/>
</dbReference>
<dbReference type="InterPro" id="IPR043128">
    <property type="entry name" value="Rev_trsase/Diguanyl_cyclase"/>
</dbReference>
<dbReference type="AlphaFoldDB" id="A0A7W7ZFD1"/>
<evidence type="ECO:0000313" key="5">
    <source>
        <dbReference type="EMBL" id="MBB5058316.1"/>
    </source>
</evidence>